<evidence type="ECO:0000256" key="1">
    <source>
        <dbReference type="SAM" id="Phobius"/>
    </source>
</evidence>
<dbReference type="EMBL" id="QSFX01000005">
    <property type="protein sequence ID" value="RHA90497.1"/>
    <property type="molecule type" value="Genomic_DNA"/>
</dbReference>
<evidence type="ECO:0000313" key="3">
    <source>
        <dbReference type="Proteomes" id="UP000283492"/>
    </source>
</evidence>
<accession>A0A3R6DNZ4</accession>
<gene>
    <name evidence="2" type="ORF">DW914_04640</name>
</gene>
<dbReference type="RefSeq" id="WP_118580103.1">
    <property type="nucleotide sequence ID" value="NZ_CABJFX010000005.1"/>
</dbReference>
<evidence type="ECO:0000313" key="2">
    <source>
        <dbReference type="EMBL" id="RHA90497.1"/>
    </source>
</evidence>
<keyword evidence="1" id="KW-0472">Membrane</keyword>
<comment type="caution">
    <text evidence="2">The sequence shown here is derived from an EMBL/GenBank/DDBJ whole genome shotgun (WGS) entry which is preliminary data.</text>
</comment>
<organism evidence="2 3">
    <name type="scientific">Roseburia inulinivorans</name>
    <dbReference type="NCBI Taxonomy" id="360807"/>
    <lineage>
        <taxon>Bacteria</taxon>
        <taxon>Bacillati</taxon>
        <taxon>Bacillota</taxon>
        <taxon>Clostridia</taxon>
        <taxon>Lachnospirales</taxon>
        <taxon>Lachnospiraceae</taxon>
        <taxon>Roseburia</taxon>
    </lineage>
</organism>
<sequence>MQIKCEYCGSMIEETADKCPFCGAANNAVKRTADKTPKTIAELQQWYQDRHLPPYEITRFFIGINYKKPKAFGIYQDSDQFIVYKNKVNGERAIRYQGTDEAYAVNELYLKLKSEILNQKANNQTRKQQQTLTREQKKEKRKNILITFAIFFAGFVGLISIAIIDMLAKGFGASLF</sequence>
<proteinExistence type="predicted"/>
<dbReference type="Proteomes" id="UP000283492">
    <property type="component" value="Unassembled WGS sequence"/>
</dbReference>
<reference evidence="2 3" key="1">
    <citation type="submission" date="2018-08" db="EMBL/GenBank/DDBJ databases">
        <title>A genome reference for cultivated species of the human gut microbiota.</title>
        <authorList>
            <person name="Zou Y."/>
            <person name="Xue W."/>
            <person name="Luo G."/>
        </authorList>
    </citation>
    <scope>NUCLEOTIDE SEQUENCE [LARGE SCALE GENOMIC DNA]</scope>
    <source>
        <strain evidence="2 3">AM42-1AC</strain>
    </source>
</reference>
<name>A0A3R6DNZ4_9FIRM</name>
<keyword evidence="1" id="KW-0812">Transmembrane</keyword>
<dbReference type="AlphaFoldDB" id="A0A3R6DNZ4"/>
<protein>
    <submittedName>
        <fullName evidence="2">Uncharacterized protein</fullName>
    </submittedName>
</protein>
<keyword evidence="1" id="KW-1133">Transmembrane helix</keyword>
<feature type="transmembrane region" description="Helical" evidence="1">
    <location>
        <begin position="144"/>
        <end position="168"/>
    </location>
</feature>